<dbReference type="GO" id="GO:0016301">
    <property type="term" value="F:kinase activity"/>
    <property type="evidence" value="ECO:0007669"/>
    <property type="project" value="UniProtKB-KW"/>
</dbReference>
<evidence type="ECO:0000313" key="1">
    <source>
        <dbReference type="EMBL" id="KTD38437.1"/>
    </source>
</evidence>
<proteinExistence type="predicted"/>
<accession>A0A0W0X1I9</accession>
<organism evidence="1 2">
    <name type="scientific">Legionella oakridgensis</name>
    <dbReference type="NCBI Taxonomy" id="29423"/>
    <lineage>
        <taxon>Bacteria</taxon>
        <taxon>Pseudomonadati</taxon>
        <taxon>Pseudomonadota</taxon>
        <taxon>Gammaproteobacteria</taxon>
        <taxon>Legionellales</taxon>
        <taxon>Legionellaceae</taxon>
        <taxon>Legionella</taxon>
    </lineage>
</organism>
<comment type="caution">
    <text evidence="1">The sequence shown here is derived from an EMBL/GenBank/DDBJ whole genome shotgun (WGS) entry which is preliminary data.</text>
</comment>
<dbReference type="PATRIC" id="fig|29423.5.peg.1446"/>
<evidence type="ECO:0000313" key="2">
    <source>
        <dbReference type="Proteomes" id="UP000054858"/>
    </source>
</evidence>
<dbReference type="EMBL" id="LNYP01000028">
    <property type="protein sequence ID" value="KTD38437.1"/>
    <property type="molecule type" value="Genomic_DNA"/>
</dbReference>
<dbReference type="Proteomes" id="UP000054858">
    <property type="component" value="Unassembled WGS sequence"/>
</dbReference>
<keyword evidence="1" id="KW-0808">Transferase</keyword>
<reference evidence="1 2" key="1">
    <citation type="submission" date="2015-11" db="EMBL/GenBank/DDBJ databases">
        <title>Genomic analysis of 38 Legionella species identifies large and diverse effector repertoires.</title>
        <authorList>
            <person name="Burstein D."/>
            <person name="Amaro F."/>
            <person name="Zusman T."/>
            <person name="Lifshitz Z."/>
            <person name="Cohen O."/>
            <person name="Gilbert J.A."/>
            <person name="Pupko T."/>
            <person name="Shuman H.A."/>
            <person name="Segal G."/>
        </authorList>
    </citation>
    <scope>NUCLEOTIDE SEQUENCE [LARGE SCALE GENOMIC DNA]</scope>
    <source>
        <strain evidence="1 2">Oak Ridge-10</strain>
    </source>
</reference>
<dbReference type="RefSeq" id="WP_064101351.1">
    <property type="nucleotide sequence ID" value="NZ_LCUA01000014.1"/>
</dbReference>
<protein>
    <submittedName>
        <fullName evidence="1">Serine/threonine-protein kinase</fullName>
    </submittedName>
</protein>
<keyword evidence="1" id="KW-0418">Kinase</keyword>
<name>A0A0W0X1I9_9GAMM</name>
<sequence>MGNSSLTSHFASDLLLLPPHNKASIYSLLIAKLGKFQAKTMVDYQQIRSLVTVLKELMLNHEQSLLVLNFHLKQTISTRGISSPLKGFLEDVIVAFSNEQLGQSFNIAEVTEDKLEARIPRQLESQLAIHLLHSPSPRMWESVNRVSAVIIALIDKHRDRPELFSKFLQHIHGKADHELEPTLPFAFAHFPSPKNLDDVITLLADANDLAAVMLIQFMFMRDAFLNLDIPACYYDALLMAEHGGDFKEYLNEVYSPGDYKCLAHFFLQYIAFSPGLYSDRGRAEFDSNLDNHLGLVTHVEDRRLMPTRSSYWYPDCMCQKARLESPYVVSLTCHDIPYVAGPSGMTSVFLGALALLGNFTTEQDKNYYLLAVLVYMVSGGLHSIHEVLSIPKIRLGLLPEYQVSGAKIGNYASFFSLFSEDPSVTTNIESAWFATMRWFNKIFPKACEISEIVAAGKEEALLSVGKDAPSL</sequence>
<gene>
    <name evidence="1" type="ORF">Loak_1382</name>
</gene>
<dbReference type="AlphaFoldDB" id="A0A0W0X1I9"/>